<keyword evidence="3 5" id="KW-1133">Transmembrane helix</keyword>
<accession>A0A506XWC8</accession>
<organism evidence="7 8">
    <name type="scientific">Schumannella soli</name>
    <dbReference type="NCBI Taxonomy" id="2590779"/>
    <lineage>
        <taxon>Bacteria</taxon>
        <taxon>Bacillati</taxon>
        <taxon>Actinomycetota</taxon>
        <taxon>Actinomycetes</taxon>
        <taxon>Micrococcales</taxon>
        <taxon>Microbacteriaceae</taxon>
        <taxon>Schumannella</taxon>
    </lineage>
</organism>
<dbReference type="InterPro" id="IPR010432">
    <property type="entry name" value="RDD"/>
</dbReference>
<reference evidence="7 8" key="1">
    <citation type="submission" date="2019-06" db="EMBL/GenBank/DDBJ databases">
        <authorList>
            <person name="Li F."/>
        </authorList>
    </citation>
    <scope>NUCLEOTIDE SEQUENCE [LARGE SCALE GENOMIC DNA]</scope>
    <source>
        <strain evidence="7 8">10F1D-1</strain>
    </source>
</reference>
<feature type="transmembrane region" description="Helical" evidence="5">
    <location>
        <begin position="73"/>
        <end position="92"/>
    </location>
</feature>
<name>A0A506XWC8_9MICO</name>
<keyword evidence="8" id="KW-1185">Reference proteome</keyword>
<dbReference type="Pfam" id="PF06271">
    <property type="entry name" value="RDD"/>
    <property type="match status" value="1"/>
</dbReference>
<dbReference type="PANTHER" id="PTHR38480">
    <property type="entry name" value="SLR0254 PROTEIN"/>
    <property type="match status" value="1"/>
</dbReference>
<evidence type="ECO:0000259" key="6">
    <source>
        <dbReference type="Pfam" id="PF06271"/>
    </source>
</evidence>
<evidence type="ECO:0000313" key="8">
    <source>
        <dbReference type="Proteomes" id="UP000316252"/>
    </source>
</evidence>
<evidence type="ECO:0000313" key="7">
    <source>
        <dbReference type="EMBL" id="TPW77214.1"/>
    </source>
</evidence>
<evidence type="ECO:0000256" key="5">
    <source>
        <dbReference type="SAM" id="Phobius"/>
    </source>
</evidence>
<dbReference type="RefSeq" id="WP_141161742.1">
    <property type="nucleotide sequence ID" value="NZ_VHQG01000001.1"/>
</dbReference>
<dbReference type="PANTHER" id="PTHR38480:SF1">
    <property type="entry name" value="SLR0254 PROTEIN"/>
    <property type="match status" value="1"/>
</dbReference>
<comment type="subcellular location">
    <subcellularLocation>
        <location evidence="1">Membrane</location>
        <topology evidence="1">Multi-pass membrane protein</topology>
    </subcellularLocation>
</comment>
<dbReference type="Proteomes" id="UP000316252">
    <property type="component" value="Unassembled WGS sequence"/>
</dbReference>
<evidence type="ECO:0000256" key="4">
    <source>
        <dbReference type="ARBA" id="ARBA00023136"/>
    </source>
</evidence>
<dbReference type="AlphaFoldDB" id="A0A506XWC8"/>
<protein>
    <submittedName>
        <fullName evidence="7">RDD family protein</fullName>
    </submittedName>
</protein>
<dbReference type="GO" id="GO:0016020">
    <property type="term" value="C:membrane"/>
    <property type="evidence" value="ECO:0007669"/>
    <property type="project" value="UniProtKB-SubCell"/>
</dbReference>
<comment type="caution">
    <text evidence="7">The sequence shown here is derived from an EMBL/GenBank/DDBJ whole genome shotgun (WGS) entry which is preliminary data.</text>
</comment>
<keyword evidence="4 5" id="KW-0472">Membrane</keyword>
<sequence>MARTPEADSVDYDDTVDELVVGEAVALDLRPASFAVRAGGCAIDALVYGGGYVGTIIALSFSGLFDRIGEAEGAILSVVLLVTCLIVAPIVVELASRGKSLGRLALGTRIVRDDGGAIGFRHAFIRSVVGLLDFWFTSFGAAALTGLLNRRSKRLGDLLAGTYAQYERVSRAQKPVFGVPFQLGGWAQTADVGRLPAPLARRIAQFLAQAPKMTPDRRVLLARSLADETAVWVSPIPVGADAELFLAAVTVLRRDRESAALQLEAAGLQRLQPALRGTPHGFPDRG</sequence>
<feature type="domain" description="RDD" evidence="6">
    <location>
        <begin position="32"/>
        <end position="161"/>
    </location>
</feature>
<feature type="transmembrane region" description="Helical" evidence="5">
    <location>
        <begin position="123"/>
        <end position="148"/>
    </location>
</feature>
<gene>
    <name evidence="7" type="ORF">FJ657_00440</name>
</gene>
<keyword evidence="2 5" id="KW-0812">Transmembrane</keyword>
<proteinExistence type="predicted"/>
<dbReference type="OrthoDB" id="9787732at2"/>
<evidence type="ECO:0000256" key="1">
    <source>
        <dbReference type="ARBA" id="ARBA00004141"/>
    </source>
</evidence>
<feature type="transmembrane region" description="Helical" evidence="5">
    <location>
        <begin position="34"/>
        <end position="61"/>
    </location>
</feature>
<evidence type="ECO:0000256" key="3">
    <source>
        <dbReference type="ARBA" id="ARBA00022989"/>
    </source>
</evidence>
<dbReference type="EMBL" id="VHQG01000001">
    <property type="protein sequence ID" value="TPW77214.1"/>
    <property type="molecule type" value="Genomic_DNA"/>
</dbReference>
<evidence type="ECO:0000256" key="2">
    <source>
        <dbReference type="ARBA" id="ARBA00022692"/>
    </source>
</evidence>